<evidence type="ECO:0000313" key="1">
    <source>
        <dbReference type="EMBL" id="KAF9479232.1"/>
    </source>
</evidence>
<dbReference type="Proteomes" id="UP000807469">
    <property type="component" value="Unassembled WGS sequence"/>
</dbReference>
<reference evidence="1" key="1">
    <citation type="submission" date="2020-11" db="EMBL/GenBank/DDBJ databases">
        <authorList>
            <consortium name="DOE Joint Genome Institute"/>
            <person name="Ahrendt S."/>
            <person name="Riley R."/>
            <person name="Andreopoulos W."/>
            <person name="Labutti K."/>
            <person name="Pangilinan J."/>
            <person name="Ruiz-Duenas F.J."/>
            <person name="Barrasa J.M."/>
            <person name="Sanchez-Garcia M."/>
            <person name="Camarero S."/>
            <person name="Miyauchi S."/>
            <person name="Serrano A."/>
            <person name="Linde D."/>
            <person name="Babiker R."/>
            <person name="Drula E."/>
            <person name="Ayuso-Fernandez I."/>
            <person name="Pacheco R."/>
            <person name="Padilla G."/>
            <person name="Ferreira P."/>
            <person name="Barriuso J."/>
            <person name="Kellner H."/>
            <person name="Castanera R."/>
            <person name="Alfaro M."/>
            <person name="Ramirez L."/>
            <person name="Pisabarro A.G."/>
            <person name="Kuo A."/>
            <person name="Tritt A."/>
            <person name="Lipzen A."/>
            <person name="He G."/>
            <person name="Yan M."/>
            <person name="Ng V."/>
            <person name="Cullen D."/>
            <person name="Martin F."/>
            <person name="Rosso M.-N."/>
            <person name="Henrissat B."/>
            <person name="Hibbett D."/>
            <person name="Martinez A.T."/>
            <person name="Grigoriev I.V."/>
        </authorList>
    </citation>
    <scope>NUCLEOTIDE SEQUENCE</scope>
    <source>
        <strain evidence="1">CIRM-BRFM 674</strain>
    </source>
</reference>
<comment type="caution">
    <text evidence="1">The sequence shown here is derived from an EMBL/GenBank/DDBJ whole genome shotgun (WGS) entry which is preliminary data.</text>
</comment>
<evidence type="ECO:0000313" key="2">
    <source>
        <dbReference type="Proteomes" id="UP000807469"/>
    </source>
</evidence>
<name>A0A9P5Z0M1_9AGAR</name>
<keyword evidence="2" id="KW-1185">Reference proteome</keyword>
<dbReference type="EMBL" id="MU155217">
    <property type="protein sequence ID" value="KAF9479232.1"/>
    <property type="molecule type" value="Genomic_DNA"/>
</dbReference>
<organism evidence="1 2">
    <name type="scientific">Pholiota conissans</name>
    <dbReference type="NCBI Taxonomy" id="109636"/>
    <lineage>
        <taxon>Eukaryota</taxon>
        <taxon>Fungi</taxon>
        <taxon>Dikarya</taxon>
        <taxon>Basidiomycota</taxon>
        <taxon>Agaricomycotina</taxon>
        <taxon>Agaricomycetes</taxon>
        <taxon>Agaricomycetidae</taxon>
        <taxon>Agaricales</taxon>
        <taxon>Agaricineae</taxon>
        <taxon>Strophariaceae</taxon>
        <taxon>Pholiota</taxon>
    </lineage>
</organism>
<dbReference type="AlphaFoldDB" id="A0A9P5Z0M1"/>
<protein>
    <submittedName>
        <fullName evidence="1">Uncharacterized protein</fullName>
    </submittedName>
</protein>
<accession>A0A9P5Z0M1</accession>
<proteinExistence type="predicted"/>
<sequence length="86" mass="9569">MSKGVSVKISENRPWAHRIFLAVVTSSPRSAQPQLASRLRRDGYTTLNERTARVNDDEAESNENAFVKMGAASNIRASRPDCMFEA</sequence>
<gene>
    <name evidence="1" type="ORF">BDN70DRAFT_932732</name>
</gene>